<feature type="transmembrane region" description="Helical" evidence="1">
    <location>
        <begin position="109"/>
        <end position="130"/>
    </location>
</feature>
<keyword evidence="1" id="KW-0812">Transmembrane</keyword>
<feature type="domain" description="CRAL-TRIO" evidence="2">
    <location>
        <begin position="221"/>
        <end position="360"/>
    </location>
</feature>
<dbReference type="InterPro" id="IPR001251">
    <property type="entry name" value="CRAL-TRIO_dom"/>
</dbReference>
<accession>A0AA38SL89</accession>
<dbReference type="PANTHER" id="PTHR45932">
    <property type="entry name" value="PATELLIN-1"/>
    <property type="match status" value="1"/>
</dbReference>
<keyword evidence="1" id="KW-0472">Membrane</keyword>
<evidence type="ECO:0000259" key="2">
    <source>
        <dbReference type="PROSITE" id="PS50191"/>
    </source>
</evidence>
<name>A0AA38SL89_9ASTR</name>
<dbReference type="InterPro" id="IPR036865">
    <property type="entry name" value="CRAL-TRIO_dom_sf"/>
</dbReference>
<evidence type="ECO:0000313" key="4">
    <source>
        <dbReference type="Proteomes" id="UP001172457"/>
    </source>
</evidence>
<dbReference type="Proteomes" id="UP001172457">
    <property type="component" value="Chromosome 6"/>
</dbReference>
<dbReference type="PANTHER" id="PTHR45932:SF17">
    <property type="entry name" value="CELLULAR RETINALDEHYDE-BINDING_TRIPLE FUNCTION DOMAIN-CONTAINING PROTEIN"/>
    <property type="match status" value="1"/>
</dbReference>
<protein>
    <recommendedName>
        <fullName evidence="2">CRAL-TRIO domain-containing protein</fullName>
    </recommendedName>
</protein>
<keyword evidence="1" id="KW-1133">Transmembrane helix</keyword>
<dbReference type="InterPro" id="IPR044834">
    <property type="entry name" value="PATL"/>
</dbReference>
<dbReference type="SUPFAM" id="SSF52087">
    <property type="entry name" value="CRAL/TRIO domain"/>
    <property type="match status" value="1"/>
</dbReference>
<evidence type="ECO:0000256" key="1">
    <source>
        <dbReference type="SAM" id="Phobius"/>
    </source>
</evidence>
<comment type="caution">
    <text evidence="3">The sequence shown here is derived from an EMBL/GenBank/DDBJ whole genome shotgun (WGS) entry which is preliminary data.</text>
</comment>
<proteinExistence type="predicted"/>
<dbReference type="AlphaFoldDB" id="A0AA38SL89"/>
<dbReference type="EMBL" id="JARYMX010000006">
    <property type="protein sequence ID" value="KAJ9544800.1"/>
    <property type="molecule type" value="Genomic_DNA"/>
</dbReference>
<keyword evidence="4" id="KW-1185">Reference proteome</keyword>
<sequence length="511" mass="58348">MEQSFQCKCKKLQVAIPKKPIQDAISRISFQQPTHLFWDYFYLKVEFHFDKDQFADLFIINNIAGIISQPPWNRTLALLLPEVLGDTISTVKDMVLMPLLAKAIKEEKLYVIGLFFNIIHILHSIAWAPWELLDITTVKLQSNYRRYTLGRWCWHKLPTKKKCGYQVGNGYGDGFWILKEGIFGDGDDCEMANNSDKPTGLVAWHGVVSHLEACDDSSTHVYPLCTLNLKLVPAVEGKEIYLWVVVGDIMLDVNSTKKKGYGWAVSTGFYAALATISAKFITPQAFINGPWWYFAFYKMINPFFTQRTKSKFVFPGPLPNLKNLFSSVPFYINPLISSNCQYIAHEFVPVQYGALSRESEQEFTSSDLVTDRIIKHATKHTIKFSVMRIMVLFHMGILLKDRLDSITQEQILNCFNQIMRFDKPKIRQIEACNPKLLSNVVYNRKFSFQLTLHPLISLGDVLLKDLKLKSEALNSLKLLVTVKAGFVGSIMLQVGNRLSCPSESSPRPNFE</sequence>
<evidence type="ECO:0000313" key="3">
    <source>
        <dbReference type="EMBL" id="KAJ9544800.1"/>
    </source>
</evidence>
<dbReference type="GO" id="GO:0008289">
    <property type="term" value="F:lipid binding"/>
    <property type="evidence" value="ECO:0007669"/>
    <property type="project" value="InterPro"/>
</dbReference>
<dbReference type="PROSITE" id="PS50191">
    <property type="entry name" value="CRAL_TRIO"/>
    <property type="match status" value="1"/>
</dbReference>
<organism evidence="3 4">
    <name type="scientific">Centaurea solstitialis</name>
    <name type="common">yellow star-thistle</name>
    <dbReference type="NCBI Taxonomy" id="347529"/>
    <lineage>
        <taxon>Eukaryota</taxon>
        <taxon>Viridiplantae</taxon>
        <taxon>Streptophyta</taxon>
        <taxon>Embryophyta</taxon>
        <taxon>Tracheophyta</taxon>
        <taxon>Spermatophyta</taxon>
        <taxon>Magnoliopsida</taxon>
        <taxon>eudicotyledons</taxon>
        <taxon>Gunneridae</taxon>
        <taxon>Pentapetalae</taxon>
        <taxon>asterids</taxon>
        <taxon>campanulids</taxon>
        <taxon>Asterales</taxon>
        <taxon>Asteraceae</taxon>
        <taxon>Carduoideae</taxon>
        <taxon>Cardueae</taxon>
        <taxon>Centaureinae</taxon>
        <taxon>Centaurea</taxon>
    </lineage>
</organism>
<gene>
    <name evidence="3" type="ORF">OSB04_024507</name>
</gene>
<dbReference type="Gene3D" id="3.40.525.10">
    <property type="entry name" value="CRAL-TRIO lipid binding domain"/>
    <property type="match status" value="1"/>
</dbReference>
<reference evidence="3" key="1">
    <citation type="submission" date="2023-03" db="EMBL/GenBank/DDBJ databases">
        <title>Chromosome-scale reference genome and RAD-based genetic map of yellow starthistle (Centaurea solstitialis) reveal putative structural variation and QTLs associated with invader traits.</title>
        <authorList>
            <person name="Reatini B."/>
            <person name="Cang F.A."/>
            <person name="Jiang Q."/>
            <person name="Mckibben M.T.W."/>
            <person name="Barker M.S."/>
            <person name="Rieseberg L.H."/>
            <person name="Dlugosch K.M."/>
        </authorList>
    </citation>
    <scope>NUCLEOTIDE SEQUENCE</scope>
    <source>
        <strain evidence="3">CAN-66</strain>
        <tissue evidence="3">Leaf</tissue>
    </source>
</reference>